<evidence type="ECO:0000313" key="2">
    <source>
        <dbReference type="EMBL" id="ARF12509.1"/>
    </source>
</evidence>
<dbReference type="InterPro" id="IPR001107">
    <property type="entry name" value="Band_7"/>
</dbReference>
<name>A0A1V0SL90_9VIRU</name>
<dbReference type="SMART" id="SM00244">
    <property type="entry name" value="PHB"/>
    <property type="match status" value="1"/>
</dbReference>
<sequence>MLKIIQQSTTGVKQTFGRFSGLVKPGLVIYIPIVQRVTPISNRLQQDTFKFEVKTKDNVFALLNLAVQYQVREEDTEKAFFSLYKPLDQINSYIENDVRSFSSQKNIDALFESQDEICKTVSENLSKKMKEHGYTIINTLVTGIEPNKEVKDSMNKINSSERLKIAAKNDADAHYIKEVRQAEADKERKRLQGEGISAQRQAILEGYEEGLEKMAKKLGLEPKDVITFVKDIQHLDVMEGIGRSPNTKVLFLNHDIDRLGKQMIQADMAVATTKTKEDI</sequence>
<dbReference type="EMBL" id="KY684113">
    <property type="protein sequence ID" value="ARF12509.1"/>
    <property type="molecule type" value="Genomic_DNA"/>
</dbReference>
<gene>
    <name evidence="2" type="ORF">Klosneuvirus_6_71</name>
</gene>
<evidence type="ECO:0000259" key="1">
    <source>
        <dbReference type="SMART" id="SM00244"/>
    </source>
</evidence>
<dbReference type="Pfam" id="PF01145">
    <property type="entry name" value="Band_7"/>
    <property type="match status" value="1"/>
</dbReference>
<proteinExistence type="predicted"/>
<dbReference type="Gene3D" id="3.30.479.30">
    <property type="entry name" value="Band 7 domain"/>
    <property type="match status" value="1"/>
</dbReference>
<dbReference type="PANTHER" id="PTHR43327">
    <property type="entry name" value="STOMATIN-LIKE PROTEIN 2, MITOCHONDRIAL"/>
    <property type="match status" value="1"/>
</dbReference>
<feature type="domain" description="Band 7" evidence="1">
    <location>
        <begin position="1"/>
        <end position="158"/>
    </location>
</feature>
<protein>
    <submittedName>
        <fullName evidence="2">Stomatin family protein</fullName>
    </submittedName>
</protein>
<reference evidence="2" key="1">
    <citation type="journal article" date="2017" name="Science">
        <title>Giant viruses with an expanded complement of translation system components.</title>
        <authorList>
            <person name="Schulz F."/>
            <person name="Yutin N."/>
            <person name="Ivanova N.N."/>
            <person name="Ortega D.R."/>
            <person name="Lee T.K."/>
            <person name="Vierheilig J."/>
            <person name="Daims H."/>
            <person name="Horn M."/>
            <person name="Wagner M."/>
            <person name="Jensen G.J."/>
            <person name="Kyrpides N.C."/>
            <person name="Koonin E.V."/>
            <person name="Woyke T."/>
        </authorList>
    </citation>
    <scope>NUCLEOTIDE SEQUENCE</scope>
    <source>
        <strain evidence="2">KNV1</strain>
    </source>
</reference>
<dbReference type="InterPro" id="IPR036013">
    <property type="entry name" value="Band_7/SPFH_dom_sf"/>
</dbReference>
<dbReference type="PANTHER" id="PTHR43327:SF10">
    <property type="entry name" value="STOMATIN-LIKE PROTEIN 2, MITOCHONDRIAL"/>
    <property type="match status" value="1"/>
</dbReference>
<dbReference type="SUPFAM" id="SSF117892">
    <property type="entry name" value="Band 7/SPFH domain"/>
    <property type="match status" value="1"/>
</dbReference>
<accession>A0A1V0SL90</accession>
<organism evidence="2">
    <name type="scientific">Klosneuvirus KNV1</name>
    <dbReference type="NCBI Taxonomy" id="1977640"/>
    <lineage>
        <taxon>Viruses</taxon>
        <taxon>Varidnaviria</taxon>
        <taxon>Bamfordvirae</taxon>
        <taxon>Nucleocytoviricota</taxon>
        <taxon>Megaviricetes</taxon>
        <taxon>Imitervirales</taxon>
        <taxon>Mimiviridae</taxon>
        <taxon>Klosneuvirinae</taxon>
        <taxon>Klosneuvirus</taxon>
    </lineage>
</organism>
<dbReference type="InterPro" id="IPR050710">
    <property type="entry name" value="Band7/mec-2_domain"/>
</dbReference>